<dbReference type="PROSITE" id="PS51384">
    <property type="entry name" value="FAD_FR"/>
    <property type="match status" value="1"/>
</dbReference>
<dbReference type="GO" id="GO:0004128">
    <property type="term" value="F:cytochrome-b5 reductase activity, acting on NAD(P)H"/>
    <property type="evidence" value="ECO:0007669"/>
    <property type="project" value="TreeGrafter"/>
</dbReference>
<keyword evidence="4" id="KW-0560">Oxidoreductase</keyword>
<evidence type="ECO:0000256" key="5">
    <source>
        <dbReference type="ARBA" id="ARBA00023004"/>
    </source>
</evidence>
<dbReference type="Pfam" id="PF00175">
    <property type="entry name" value="NAD_binding_1"/>
    <property type="match status" value="1"/>
</dbReference>
<keyword evidence="3 6" id="KW-0479">Metal-binding</keyword>
<reference evidence="10" key="1">
    <citation type="submission" date="2022-11" db="UniProtKB">
        <authorList>
            <consortium name="WormBaseParasite"/>
        </authorList>
    </citation>
    <scope>IDENTIFICATION</scope>
</reference>
<comment type="similarity">
    <text evidence="6">Belongs to the cytochrome b5 family.</text>
</comment>
<dbReference type="Pfam" id="PF00173">
    <property type="entry name" value="Cyt-b5"/>
    <property type="match status" value="1"/>
</dbReference>
<dbReference type="InterPro" id="IPR008333">
    <property type="entry name" value="Cbr1-like_FAD-bd_dom"/>
</dbReference>
<dbReference type="GO" id="GO:0020037">
    <property type="term" value="F:heme binding"/>
    <property type="evidence" value="ECO:0007669"/>
    <property type="project" value="UniProtKB-UniRule"/>
</dbReference>
<dbReference type="PANTHER" id="PTHR46237:SF1">
    <property type="entry name" value="CYTOCHROME B5 REDUCTASE 4"/>
    <property type="match status" value="1"/>
</dbReference>
<dbReference type="InterPro" id="IPR001199">
    <property type="entry name" value="Cyt_B5-like_heme/steroid-bd"/>
</dbReference>
<dbReference type="SUPFAM" id="SSF52343">
    <property type="entry name" value="Ferredoxin reductase-like, C-terminal NADP-linked domain"/>
    <property type="match status" value="1"/>
</dbReference>
<sequence>MSLTVPEIKLTTAKTEYGRNKVLLRPGKGLMDWIRISTNTTLATQKLSAVTADELIKHNKVDDCWILLFGNVYDVTKYLEYHPGGIPELMRAAGTDASDLFNQYHAWVNYQNMLKACIVGPFRGSSSKLPRAKDAILDNPSLKSTVPAANILTMDSFALCASKPDSKTVRIRSNVGKLFVENLIVDVTSKLLRFVIRRYDSEAICLVWDNFDWSNRNFLIKQCSPAIVEIQFESEKSLESINITDPHVSKIENQKYHSFEIQSISHVTHNAYVYTLKAPEGLHMPIPIGHHCLMRLPNGLDLYRPFTPISYKNSVCEELCPAEYKFFIKIYSEGKFTRDLSTAIERDTIELSEPIGRKNIKRLIEICSNILLLAAGTGITPMINIMEHGRKLRKSTKLLWFNRSQKDIIEELFDEAKTDESWNFEFEHILSNFEENWEGKRGRVKRELLEKFLVKQPLIFICGPIGFNENVISILNEVGIDSTNVIVFQ</sequence>
<protein>
    <submittedName>
        <fullName evidence="10">Cytochrome-b5 reductase</fullName>
    </submittedName>
</protein>
<evidence type="ECO:0000256" key="6">
    <source>
        <dbReference type="RuleBase" id="RU362121"/>
    </source>
</evidence>
<dbReference type="SUPFAM" id="SSF55856">
    <property type="entry name" value="Cytochrome b5-like heme/steroid binding domain"/>
    <property type="match status" value="1"/>
</dbReference>
<dbReference type="GO" id="GO:0006801">
    <property type="term" value="P:superoxide metabolic process"/>
    <property type="evidence" value="ECO:0007669"/>
    <property type="project" value="TreeGrafter"/>
</dbReference>
<evidence type="ECO:0000259" key="7">
    <source>
        <dbReference type="PROSITE" id="PS50255"/>
    </source>
</evidence>
<comment type="similarity">
    <text evidence="1">Belongs to the flavoprotein pyridine nucleotide cytochrome reductase family.</text>
</comment>
<name>A0A914XW74_9BILA</name>
<dbReference type="PROSITE" id="PS50255">
    <property type="entry name" value="CYTOCHROME_B5_2"/>
    <property type="match status" value="1"/>
</dbReference>
<dbReference type="InterPro" id="IPR017938">
    <property type="entry name" value="Riboflavin_synthase-like_b-brl"/>
</dbReference>
<evidence type="ECO:0000256" key="3">
    <source>
        <dbReference type="ARBA" id="ARBA00022723"/>
    </source>
</evidence>
<dbReference type="Gene3D" id="3.40.50.80">
    <property type="entry name" value="Nucleotide-binding domain of ferredoxin-NADP reductase (FNR) module"/>
    <property type="match status" value="1"/>
</dbReference>
<dbReference type="GO" id="GO:0005783">
    <property type="term" value="C:endoplasmic reticulum"/>
    <property type="evidence" value="ECO:0007669"/>
    <property type="project" value="TreeGrafter"/>
</dbReference>
<dbReference type="PROSITE" id="PS00191">
    <property type="entry name" value="CYTOCHROME_B5_1"/>
    <property type="match status" value="1"/>
</dbReference>
<dbReference type="AlphaFoldDB" id="A0A914XW74"/>
<evidence type="ECO:0000313" key="9">
    <source>
        <dbReference type="Proteomes" id="UP000887577"/>
    </source>
</evidence>
<feature type="domain" description="FAD-binding FR-type" evidence="8">
    <location>
        <begin position="254"/>
        <end position="361"/>
    </location>
</feature>
<dbReference type="InterPro" id="IPR036400">
    <property type="entry name" value="Cyt_B5-like_heme/steroid_sf"/>
</dbReference>
<dbReference type="InterPro" id="IPR017927">
    <property type="entry name" value="FAD-bd_FR_type"/>
</dbReference>
<evidence type="ECO:0000313" key="10">
    <source>
        <dbReference type="WBParaSite" id="PSU_v2.g11483.t1"/>
    </source>
</evidence>
<evidence type="ECO:0000256" key="2">
    <source>
        <dbReference type="ARBA" id="ARBA00022617"/>
    </source>
</evidence>
<dbReference type="Gene3D" id="2.40.30.10">
    <property type="entry name" value="Translation factors"/>
    <property type="match status" value="1"/>
</dbReference>
<keyword evidence="9" id="KW-1185">Reference proteome</keyword>
<evidence type="ECO:0000256" key="1">
    <source>
        <dbReference type="ARBA" id="ARBA00006105"/>
    </source>
</evidence>
<dbReference type="FunFam" id="3.10.120.10:FF:000001">
    <property type="entry name" value="Cytochrome b5 reductase 4"/>
    <property type="match status" value="1"/>
</dbReference>
<accession>A0A914XW74</accession>
<dbReference type="InterPro" id="IPR039261">
    <property type="entry name" value="FNR_nucleotide-bd"/>
</dbReference>
<dbReference type="SMART" id="SM01117">
    <property type="entry name" value="Cyt-b5"/>
    <property type="match status" value="1"/>
</dbReference>
<dbReference type="InterPro" id="IPR018506">
    <property type="entry name" value="Cyt_B5_heme-BS"/>
</dbReference>
<keyword evidence="5 6" id="KW-0408">Iron</keyword>
<dbReference type="Proteomes" id="UP000887577">
    <property type="component" value="Unplaced"/>
</dbReference>
<dbReference type="GO" id="GO:0046872">
    <property type="term" value="F:metal ion binding"/>
    <property type="evidence" value="ECO:0007669"/>
    <property type="project" value="UniProtKB-UniRule"/>
</dbReference>
<evidence type="ECO:0000259" key="8">
    <source>
        <dbReference type="PROSITE" id="PS51384"/>
    </source>
</evidence>
<dbReference type="Gene3D" id="3.10.120.10">
    <property type="entry name" value="Cytochrome b5-like heme/steroid binding domain"/>
    <property type="match status" value="1"/>
</dbReference>
<dbReference type="Pfam" id="PF00970">
    <property type="entry name" value="FAD_binding_6"/>
    <property type="match status" value="1"/>
</dbReference>
<proteinExistence type="inferred from homology"/>
<keyword evidence="2 6" id="KW-0349">Heme</keyword>
<dbReference type="PRINTS" id="PR00406">
    <property type="entry name" value="CYTB5RDTASE"/>
</dbReference>
<feature type="domain" description="Cytochrome b5 heme-binding" evidence="7">
    <location>
        <begin position="47"/>
        <end position="123"/>
    </location>
</feature>
<dbReference type="SUPFAM" id="SSF63380">
    <property type="entry name" value="Riboflavin synthase domain-like"/>
    <property type="match status" value="1"/>
</dbReference>
<dbReference type="PANTHER" id="PTHR46237">
    <property type="entry name" value="CYTOCHROME B5 REDUCTASE 4 FAMILY MEMBER"/>
    <property type="match status" value="1"/>
</dbReference>
<dbReference type="WBParaSite" id="PSU_v2.g11483.t1">
    <property type="protein sequence ID" value="PSU_v2.g11483.t1"/>
    <property type="gene ID" value="PSU_v2.g11483"/>
</dbReference>
<dbReference type="CDD" id="cd06183">
    <property type="entry name" value="cyt_b5_reduct_like"/>
    <property type="match status" value="1"/>
</dbReference>
<dbReference type="InterPro" id="IPR051872">
    <property type="entry name" value="Cytochrome_b5/Flavoprotein_Rdt"/>
</dbReference>
<evidence type="ECO:0000256" key="4">
    <source>
        <dbReference type="ARBA" id="ARBA00023002"/>
    </source>
</evidence>
<organism evidence="9 10">
    <name type="scientific">Panagrolaimus superbus</name>
    <dbReference type="NCBI Taxonomy" id="310955"/>
    <lineage>
        <taxon>Eukaryota</taxon>
        <taxon>Metazoa</taxon>
        <taxon>Ecdysozoa</taxon>
        <taxon>Nematoda</taxon>
        <taxon>Chromadorea</taxon>
        <taxon>Rhabditida</taxon>
        <taxon>Tylenchina</taxon>
        <taxon>Panagrolaimomorpha</taxon>
        <taxon>Panagrolaimoidea</taxon>
        <taxon>Panagrolaimidae</taxon>
        <taxon>Panagrolaimus</taxon>
    </lineage>
</organism>
<dbReference type="InterPro" id="IPR001433">
    <property type="entry name" value="OxRdtase_FAD/NAD-bd"/>
</dbReference>